<feature type="transmembrane region" description="Helical" evidence="1">
    <location>
        <begin position="93"/>
        <end position="114"/>
    </location>
</feature>
<proteinExistence type="predicted"/>
<accession>A0A7G9L5J5</accession>
<dbReference type="InterPro" id="IPR005625">
    <property type="entry name" value="PepSY-ass_TM"/>
</dbReference>
<keyword evidence="3" id="KW-1185">Reference proteome</keyword>
<dbReference type="EMBL" id="CP060697">
    <property type="protein sequence ID" value="QNM83894.1"/>
    <property type="molecule type" value="Genomic_DNA"/>
</dbReference>
<dbReference type="RefSeq" id="WP_187480848.1">
    <property type="nucleotide sequence ID" value="NZ_CP060697.1"/>
</dbReference>
<reference evidence="2 3" key="1">
    <citation type="submission" date="2020-08" db="EMBL/GenBank/DDBJ databases">
        <title>Sphingomonas sp. sand1-3 16S ribosomal RNA gene Genome sequencing and assembly.</title>
        <authorList>
            <person name="Kang M."/>
        </authorList>
    </citation>
    <scope>NUCLEOTIDE SEQUENCE [LARGE SCALE GENOMIC DNA]</scope>
    <source>
        <strain evidence="3">sand1-3</strain>
    </source>
</reference>
<evidence type="ECO:0000313" key="3">
    <source>
        <dbReference type="Proteomes" id="UP000515861"/>
    </source>
</evidence>
<dbReference type="Proteomes" id="UP000515861">
    <property type="component" value="Chromosome"/>
</dbReference>
<evidence type="ECO:0000256" key="1">
    <source>
        <dbReference type="SAM" id="Phobius"/>
    </source>
</evidence>
<keyword evidence="1" id="KW-0812">Transmembrane</keyword>
<keyword evidence="1" id="KW-1133">Transmembrane helix</keyword>
<dbReference type="AlphaFoldDB" id="A0A7G9L5J5"/>
<keyword evidence="1" id="KW-0472">Membrane</keyword>
<dbReference type="KEGG" id="ssau:H8M03_06190"/>
<sequence>MMRKLHRWLAVLFGAFLLWISATGVLSHIGTINNEGLFESDAGERARPALPEGFVCPETVTCRPKPAPQAGQWNVGYLHHLHSGEEFGPVGTIVSLLSGLALFFFAFSGLYLYIQMYRGRIVRVEQGKSVRGGRVFW</sequence>
<name>A0A7G9L5J5_9SPHN</name>
<organism evidence="2 3">
    <name type="scientific">Sphingomonas sabuli</name>
    <dbReference type="NCBI Taxonomy" id="2764186"/>
    <lineage>
        <taxon>Bacteria</taxon>
        <taxon>Pseudomonadati</taxon>
        <taxon>Pseudomonadota</taxon>
        <taxon>Alphaproteobacteria</taxon>
        <taxon>Sphingomonadales</taxon>
        <taxon>Sphingomonadaceae</taxon>
        <taxon>Sphingomonas</taxon>
    </lineage>
</organism>
<dbReference type="Pfam" id="PF03929">
    <property type="entry name" value="PepSY_TM"/>
    <property type="match status" value="1"/>
</dbReference>
<gene>
    <name evidence="2" type="ORF">H8M03_06190</name>
</gene>
<protein>
    <submittedName>
        <fullName evidence="2">PepSY domain-containing protein</fullName>
    </submittedName>
</protein>
<evidence type="ECO:0000313" key="2">
    <source>
        <dbReference type="EMBL" id="QNM83894.1"/>
    </source>
</evidence>